<comment type="caution">
    <text evidence="1">The sequence shown here is derived from an EMBL/GenBank/DDBJ whole genome shotgun (WGS) entry which is preliminary data.</text>
</comment>
<evidence type="ECO:0000313" key="1">
    <source>
        <dbReference type="EMBL" id="KKN05792.1"/>
    </source>
</evidence>
<dbReference type="EMBL" id="LAZR01004762">
    <property type="protein sequence ID" value="KKN05792.1"/>
    <property type="molecule type" value="Genomic_DNA"/>
</dbReference>
<protein>
    <submittedName>
        <fullName evidence="1">Uncharacterized protein</fullName>
    </submittedName>
</protein>
<gene>
    <name evidence="1" type="ORF">LCGC14_1083880</name>
</gene>
<reference evidence="1" key="1">
    <citation type="journal article" date="2015" name="Nature">
        <title>Complex archaea that bridge the gap between prokaryotes and eukaryotes.</title>
        <authorList>
            <person name="Spang A."/>
            <person name="Saw J.H."/>
            <person name="Jorgensen S.L."/>
            <person name="Zaremba-Niedzwiedzka K."/>
            <person name="Martijn J."/>
            <person name="Lind A.E."/>
            <person name="van Eijk R."/>
            <person name="Schleper C."/>
            <person name="Guy L."/>
            <person name="Ettema T.J."/>
        </authorList>
    </citation>
    <scope>NUCLEOTIDE SEQUENCE</scope>
</reference>
<sequence>MNEWKMAGGRFENDKVSVSFGDAVDYITQDTTQKTMRELDIDEASYNNFWTLVCIKAGIDKKFCPPWHRPRSLAERMKI</sequence>
<name>A0A0F9N243_9ZZZZ</name>
<organism evidence="1">
    <name type="scientific">marine sediment metagenome</name>
    <dbReference type="NCBI Taxonomy" id="412755"/>
    <lineage>
        <taxon>unclassified sequences</taxon>
        <taxon>metagenomes</taxon>
        <taxon>ecological metagenomes</taxon>
    </lineage>
</organism>
<proteinExistence type="predicted"/>
<dbReference type="AlphaFoldDB" id="A0A0F9N243"/>
<accession>A0A0F9N243</accession>